<dbReference type="SUPFAM" id="SSF74653">
    <property type="entry name" value="TolA/TonB C-terminal domain"/>
    <property type="match status" value="1"/>
</dbReference>
<dbReference type="Gene3D" id="3.30.1150.10">
    <property type="match status" value="1"/>
</dbReference>
<keyword evidence="4" id="KW-1003">Cell membrane</keyword>
<evidence type="ECO:0000256" key="9">
    <source>
        <dbReference type="ARBA" id="ARBA00023136"/>
    </source>
</evidence>
<evidence type="ECO:0000256" key="6">
    <source>
        <dbReference type="ARBA" id="ARBA00022692"/>
    </source>
</evidence>
<comment type="similarity">
    <text evidence="2">Belongs to the TonB family.</text>
</comment>
<dbReference type="AlphaFoldDB" id="A0A2Z3GJJ4"/>
<evidence type="ECO:0000313" key="13">
    <source>
        <dbReference type="Proteomes" id="UP000245999"/>
    </source>
</evidence>
<dbReference type="PANTHER" id="PTHR33446">
    <property type="entry name" value="PROTEIN TONB-RELATED"/>
    <property type="match status" value="1"/>
</dbReference>
<accession>A0A2Z3GJJ4</accession>
<dbReference type="Proteomes" id="UP000245999">
    <property type="component" value="Chromosome"/>
</dbReference>
<keyword evidence="8 10" id="KW-1133">Transmembrane helix</keyword>
<evidence type="ECO:0000256" key="4">
    <source>
        <dbReference type="ARBA" id="ARBA00022475"/>
    </source>
</evidence>
<dbReference type="GO" id="GO:0015031">
    <property type="term" value="P:protein transport"/>
    <property type="evidence" value="ECO:0007669"/>
    <property type="project" value="UniProtKB-KW"/>
</dbReference>
<sequence length="276" mass="29205">MMNNAQLATASLDDIVFDGRNRTYGAYVLRHLYQRHVTRALGIALALLALLVGGQALARLIRGPEVVVPFAPTGIGNPEVKPLIIDPIVLPPPPVAAVQSKTMAVNSTKFDSIKIVHNNVITEEIPEQEALASTHVAAVTIKGGIDEGALKELESTVGPNTITGETVSDKSYISVEQMPQLPGGGGTEAIVAAIQKAARFPAQALANGVEGKVFASFVVNAQGEVTDLKIVKGLGSGLDEETLRAISKLPRFIPGRQNGRAVSVQYTVPISFRMDK</sequence>
<organism evidence="12 13">
    <name type="scientific">Hymenobacter nivis</name>
    <dbReference type="NCBI Taxonomy" id="1850093"/>
    <lineage>
        <taxon>Bacteria</taxon>
        <taxon>Pseudomonadati</taxon>
        <taxon>Bacteroidota</taxon>
        <taxon>Cytophagia</taxon>
        <taxon>Cytophagales</taxon>
        <taxon>Hymenobacteraceae</taxon>
        <taxon>Hymenobacter</taxon>
    </lineage>
</organism>
<evidence type="ECO:0000256" key="10">
    <source>
        <dbReference type="SAM" id="Phobius"/>
    </source>
</evidence>
<keyword evidence="7" id="KW-0653">Protein transport</keyword>
<evidence type="ECO:0000256" key="1">
    <source>
        <dbReference type="ARBA" id="ARBA00004383"/>
    </source>
</evidence>
<dbReference type="InterPro" id="IPR051045">
    <property type="entry name" value="TonB-dependent_transducer"/>
</dbReference>
<proteinExistence type="inferred from homology"/>
<evidence type="ECO:0000259" key="11">
    <source>
        <dbReference type="PROSITE" id="PS52015"/>
    </source>
</evidence>
<dbReference type="PROSITE" id="PS52015">
    <property type="entry name" value="TONB_CTD"/>
    <property type="match status" value="1"/>
</dbReference>
<dbReference type="InterPro" id="IPR006260">
    <property type="entry name" value="TonB/TolA_C"/>
</dbReference>
<evidence type="ECO:0000313" key="12">
    <source>
        <dbReference type="EMBL" id="AWM34359.1"/>
    </source>
</evidence>
<protein>
    <submittedName>
        <fullName evidence="12">Energy transducer TonB</fullName>
    </submittedName>
</protein>
<keyword evidence="9 10" id="KW-0472">Membrane</keyword>
<evidence type="ECO:0000256" key="5">
    <source>
        <dbReference type="ARBA" id="ARBA00022519"/>
    </source>
</evidence>
<evidence type="ECO:0000256" key="3">
    <source>
        <dbReference type="ARBA" id="ARBA00022448"/>
    </source>
</evidence>
<keyword evidence="3" id="KW-0813">Transport</keyword>
<dbReference type="InterPro" id="IPR003538">
    <property type="entry name" value="TonB"/>
</dbReference>
<dbReference type="GO" id="GO:0015891">
    <property type="term" value="P:siderophore transport"/>
    <property type="evidence" value="ECO:0007669"/>
    <property type="project" value="InterPro"/>
</dbReference>
<dbReference type="NCBIfam" id="TIGR01352">
    <property type="entry name" value="tonB_Cterm"/>
    <property type="match status" value="1"/>
</dbReference>
<evidence type="ECO:0000256" key="2">
    <source>
        <dbReference type="ARBA" id="ARBA00006555"/>
    </source>
</evidence>
<keyword evidence="5" id="KW-0997">Cell inner membrane</keyword>
<evidence type="ECO:0000256" key="8">
    <source>
        <dbReference type="ARBA" id="ARBA00022989"/>
    </source>
</evidence>
<dbReference type="KEGG" id="hnv:DDQ68_17150"/>
<gene>
    <name evidence="12" type="ORF">DDQ68_17150</name>
</gene>
<dbReference type="InterPro" id="IPR037682">
    <property type="entry name" value="TonB_C"/>
</dbReference>
<dbReference type="GO" id="GO:0030288">
    <property type="term" value="C:outer membrane-bounded periplasmic space"/>
    <property type="evidence" value="ECO:0007669"/>
    <property type="project" value="InterPro"/>
</dbReference>
<feature type="transmembrane region" description="Helical" evidence="10">
    <location>
        <begin position="40"/>
        <end position="61"/>
    </location>
</feature>
<dbReference type="EMBL" id="CP029145">
    <property type="protein sequence ID" value="AWM34359.1"/>
    <property type="molecule type" value="Genomic_DNA"/>
</dbReference>
<keyword evidence="13" id="KW-1185">Reference proteome</keyword>
<dbReference type="GO" id="GO:0031992">
    <property type="term" value="F:energy transducer activity"/>
    <property type="evidence" value="ECO:0007669"/>
    <property type="project" value="InterPro"/>
</dbReference>
<dbReference type="Pfam" id="PF03544">
    <property type="entry name" value="TonB_C"/>
    <property type="match status" value="1"/>
</dbReference>
<comment type="subcellular location">
    <subcellularLocation>
        <location evidence="1">Cell inner membrane</location>
        <topology evidence="1">Single-pass membrane protein</topology>
        <orientation evidence="1">Periplasmic side</orientation>
    </subcellularLocation>
</comment>
<dbReference type="OrthoDB" id="1039448at2"/>
<keyword evidence="6 10" id="KW-0812">Transmembrane</keyword>
<feature type="domain" description="TonB C-terminal" evidence="11">
    <location>
        <begin position="185"/>
        <end position="276"/>
    </location>
</feature>
<evidence type="ECO:0000256" key="7">
    <source>
        <dbReference type="ARBA" id="ARBA00022927"/>
    </source>
</evidence>
<reference evidence="13" key="1">
    <citation type="submission" date="2018-04" db="EMBL/GenBank/DDBJ databases">
        <title>Complete genome of Antarctic heterotrophic bacterium Hymenobacter nivis.</title>
        <authorList>
            <person name="Terashima M."/>
        </authorList>
    </citation>
    <scope>NUCLEOTIDE SEQUENCE [LARGE SCALE GENOMIC DNA]</scope>
    <source>
        <strain evidence="13">NBRC 111535</strain>
    </source>
</reference>
<name>A0A2Z3GJJ4_9BACT</name>
<dbReference type="PRINTS" id="PR01374">
    <property type="entry name" value="TONBPROTEIN"/>
</dbReference>
<dbReference type="GO" id="GO:0055085">
    <property type="term" value="P:transmembrane transport"/>
    <property type="evidence" value="ECO:0007669"/>
    <property type="project" value="InterPro"/>
</dbReference>
<dbReference type="RefSeq" id="WP_109657398.1">
    <property type="nucleotide sequence ID" value="NZ_CP029145.1"/>
</dbReference>
<dbReference type="GO" id="GO:0098797">
    <property type="term" value="C:plasma membrane protein complex"/>
    <property type="evidence" value="ECO:0007669"/>
    <property type="project" value="TreeGrafter"/>
</dbReference>
<dbReference type="PANTHER" id="PTHR33446:SF2">
    <property type="entry name" value="PROTEIN TONB"/>
    <property type="match status" value="1"/>
</dbReference>